<sequence length="65" mass="6927">MPVLKADLAACQGYANCVVAADDVYDIDDDGVVVLLQATIDEAERTRVETAARSCPVSALWLEDA</sequence>
<evidence type="ECO:0000313" key="8">
    <source>
        <dbReference type="EMBL" id="MVQ48677.1"/>
    </source>
</evidence>
<dbReference type="PANTHER" id="PTHR36923">
    <property type="entry name" value="FERREDOXIN"/>
    <property type="match status" value="1"/>
</dbReference>
<dbReference type="GO" id="GO:0046872">
    <property type="term" value="F:metal ion binding"/>
    <property type="evidence" value="ECO:0007669"/>
    <property type="project" value="UniProtKB-KW"/>
</dbReference>
<keyword evidence="5" id="KW-0408">Iron</keyword>
<evidence type="ECO:0000256" key="1">
    <source>
        <dbReference type="ARBA" id="ARBA00001927"/>
    </source>
</evidence>
<dbReference type="GO" id="GO:0051538">
    <property type="term" value="F:3 iron, 4 sulfur cluster binding"/>
    <property type="evidence" value="ECO:0007669"/>
    <property type="project" value="UniProtKB-KW"/>
</dbReference>
<evidence type="ECO:0000313" key="9">
    <source>
        <dbReference type="Proteomes" id="UP000473525"/>
    </source>
</evidence>
<keyword evidence="4" id="KW-0249">Electron transport</keyword>
<keyword evidence="3" id="KW-0479">Metal-binding</keyword>
<dbReference type="InterPro" id="IPR051269">
    <property type="entry name" value="Fe-S_cluster_ET"/>
</dbReference>
<reference evidence="8 9" key="1">
    <citation type="submission" date="2019-12" db="EMBL/GenBank/DDBJ databases">
        <authorList>
            <person name="Huq M.A."/>
        </authorList>
    </citation>
    <scope>NUCLEOTIDE SEQUENCE [LARGE SCALE GENOMIC DNA]</scope>
    <source>
        <strain evidence="8 9">MAH-18</strain>
    </source>
</reference>
<keyword evidence="9" id="KW-1185">Reference proteome</keyword>
<dbReference type="SUPFAM" id="SSF54862">
    <property type="entry name" value="4Fe-4S ferredoxins"/>
    <property type="match status" value="1"/>
</dbReference>
<dbReference type="AlphaFoldDB" id="A0A6L6XPN6"/>
<dbReference type="RefSeq" id="WP_157340994.1">
    <property type="nucleotide sequence ID" value="NZ_WSEK01000004.1"/>
</dbReference>
<evidence type="ECO:0000256" key="3">
    <source>
        <dbReference type="ARBA" id="ARBA00022723"/>
    </source>
</evidence>
<gene>
    <name evidence="8" type="ORF">GON03_05745</name>
</gene>
<organism evidence="8 9">
    <name type="scientific">Nocardioides agri</name>
    <dbReference type="NCBI Taxonomy" id="2682843"/>
    <lineage>
        <taxon>Bacteria</taxon>
        <taxon>Bacillati</taxon>
        <taxon>Actinomycetota</taxon>
        <taxon>Actinomycetes</taxon>
        <taxon>Propionibacteriales</taxon>
        <taxon>Nocardioidaceae</taxon>
        <taxon>Nocardioides</taxon>
    </lineage>
</organism>
<comment type="caution">
    <text evidence="8">The sequence shown here is derived from an EMBL/GenBank/DDBJ whole genome shotgun (WGS) entry which is preliminary data.</text>
</comment>
<evidence type="ECO:0000256" key="2">
    <source>
        <dbReference type="ARBA" id="ARBA00022448"/>
    </source>
</evidence>
<protein>
    <submittedName>
        <fullName evidence="8">Ferredoxin</fullName>
    </submittedName>
</protein>
<comment type="cofactor">
    <cofactor evidence="1">
        <name>[3Fe-4S] cluster</name>
        <dbReference type="ChEBI" id="CHEBI:21137"/>
    </cofactor>
</comment>
<dbReference type="Gene3D" id="3.30.70.20">
    <property type="match status" value="1"/>
</dbReference>
<dbReference type="Pfam" id="PF13459">
    <property type="entry name" value="Fer4_15"/>
    <property type="match status" value="1"/>
</dbReference>
<evidence type="ECO:0000256" key="4">
    <source>
        <dbReference type="ARBA" id="ARBA00022982"/>
    </source>
</evidence>
<accession>A0A6L6XPN6</accession>
<keyword evidence="6" id="KW-0411">Iron-sulfur</keyword>
<evidence type="ECO:0000256" key="7">
    <source>
        <dbReference type="ARBA" id="ARBA00023291"/>
    </source>
</evidence>
<evidence type="ECO:0000256" key="6">
    <source>
        <dbReference type="ARBA" id="ARBA00023014"/>
    </source>
</evidence>
<evidence type="ECO:0000256" key="5">
    <source>
        <dbReference type="ARBA" id="ARBA00023004"/>
    </source>
</evidence>
<keyword evidence="2" id="KW-0813">Transport</keyword>
<dbReference type="PANTHER" id="PTHR36923:SF3">
    <property type="entry name" value="FERREDOXIN"/>
    <property type="match status" value="1"/>
</dbReference>
<dbReference type="Proteomes" id="UP000473525">
    <property type="component" value="Unassembled WGS sequence"/>
</dbReference>
<name>A0A6L6XPN6_9ACTN</name>
<keyword evidence="7" id="KW-0003">3Fe-4S</keyword>
<dbReference type="EMBL" id="WSEK01000004">
    <property type="protein sequence ID" value="MVQ48677.1"/>
    <property type="molecule type" value="Genomic_DNA"/>
</dbReference>
<proteinExistence type="predicted"/>